<dbReference type="InterPro" id="IPR055522">
    <property type="entry name" value="DUF7096"/>
</dbReference>
<dbReference type="Pfam" id="PF23374">
    <property type="entry name" value="Fn3_arc"/>
    <property type="match status" value="1"/>
</dbReference>
<evidence type="ECO:0000313" key="4">
    <source>
        <dbReference type="EMBL" id="MFD1568799.1"/>
    </source>
</evidence>
<evidence type="ECO:0000259" key="2">
    <source>
        <dbReference type="Pfam" id="PF23375"/>
    </source>
</evidence>
<dbReference type="InterPro" id="IPR055520">
    <property type="entry name" value="DUF7094"/>
</dbReference>
<dbReference type="InterPro" id="IPR056397">
    <property type="entry name" value="Fn3_arc"/>
</dbReference>
<evidence type="ECO:0000313" key="5">
    <source>
        <dbReference type="Proteomes" id="UP001597139"/>
    </source>
</evidence>
<dbReference type="RefSeq" id="WP_267645039.1">
    <property type="nucleotide sequence ID" value="NZ_JANHGR010000001.1"/>
</dbReference>
<dbReference type="Proteomes" id="UP001597139">
    <property type="component" value="Unassembled WGS sequence"/>
</dbReference>
<accession>A0ABD6BUN0</accession>
<name>A0ABD6BUN0_9EURY</name>
<sequence>MRSLVLIVAAALSLSLVAPVGVGAVGAPTGPVDPAPVDAADGIVTPLGPAQQDGLNGSAVNETNVLVIPEGAVQRSGVDRATLNLGPAAEFNGNLTAVEVETAAVVEHVLAAEDDSERSRRIIQASSTVETEIITLRDRQQAAIEAYSSGRIDAETFVIELATVAARADALEQRIVRLTELADDVDGFSLSRPAEIRYELRTFGGPVRDRAVDAIRGTENATQFFVTTGTDGYELATIYDGSYHREAFRGAVRSGDSTATLSPTEAINVTRESYPELFRLGDSSATTSGSTNIVRVTAPGRSLTAFVDSGTGRVFKEYQRFGLAQYRSPSAASNTINGITVSVNRTYPGGPLRIHVENANSGEPIDLAVTLSQGQSERTTVGRTGDDGTLWTVSPRGSYTVLAVGDETTAAYLETSSTDAPSIDD</sequence>
<evidence type="ECO:0000259" key="1">
    <source>
        <dbReference type="Pfam" id="PF23374"/>
    </source>
</evidence>
<keyword evidence="5" id="KW-1185">Reference proteome</keyword>
<dbReference type="Pfam" id="PF23379">
    <property type="entry name" value="DUF7096"/>
    <property type="match status" value="1"/>
</dbReference>
<gene>
    <name evidence="4" type="ORF">ACFSAU_14990</name>
</gene>
<dbReference type="Pfam" id="PF23375">
    <property type="entry name" value="DUF7094"/>
    <property type="match status" value="1"/>
</dbReference>
<feature type="domain" description="DUF7094" evidence="2">
    <location>
        <begin position="224"/>
        <end position="325"/>
    </location>
</feature>
<feature type="domain" description="Fibronectin-III type-like" evidence="1">
    <location>
        <begin position="332"/>
        <end position="408"/>
    </location>
</feature>
<evidence type="ECO:0000259" key="3">
    <source>
        <dbReference type="Pfam" id="PF23379"/>
    </source>
</evidence>
<dbReference type="EMBL" id="JBHUCZ010000021">
    <property type="protein sequence ID" value="MFD1568799.1"/>
    <property type="molecule type" value="Genomic_DNA"/>
</dbReference>
<organism evidence="4 5">
    <name type="scientific">Halolamina litorea</name>
    <dbReference type="NCBI Taxonomy" id="1515593"/>
    <lineage>
        <taxon>Archaea</taxon>
        <taxon>Methanobacteriati</taxon>
        <taxon>Methanobacteriota</taxon>
        <taxon>Stenosarchaea group</taxon>
        <taxon>Halobacteria</taxon>
        <taxon>Halobacteriales</taxon>
        <taxon>Haloferacaceae</taxon>
    </lineage>
</organism>
<protein>
    <submittedName>
        <fullName evidence="4">Uncharacterized protein</fullName>
    </submittedName>
</protein>
<proteinExistence type="predicted"/>
<feature type="domain" description="DUF7096" evidence="3">
    <location>
        <begin position="3"/>
        <end position="219"/>
    </location>
</feature>
<comment type="caution">
    <text evidence="4">The sequence shown here is derived from an EMBL/GenBank/DDBJ whole genome shotgun (WGS) entry which is preliminary data.</text>
</comment>
<dbReference type="AlphaFoldDB" id="A0ABD6BUN0"/>
<reference evidence="4 5" key="1">
    <citation type="journal article" date="2019" name="Int. J. Syst. Evol. Microbiol.">
        <title>The Global Catalogue of Microorganisms (GCM) 10K type strain sequencing project: providing services to taxonomists for standard genome sequencing and annotation.</title>
        <authorList>
            <consortium name="The Broad Institute Genomics Platform"/>
            <consortium name="The Broad Institute Genome Sequencing Center for Infectious Disease"/>
            <person name="Wu L."/>
            <person name="Ma J."/>
        </authorList>
    </citation>
    <scope>NUCLEOTIDE SEQUENCE [LARGE SCALE GENOMIC DNA]</scope>
    <source>
        <strain evidence="4 5">CGMCC 1.12859</strain>
    </source>
</reference>